<name>A0A1M7YG24_9FIRM</name>
<gene>
    <name evidence="1" type="ORF">SAMN02745217_03258</name>
</gene>
<dbReference type="RefSeq" id="WP_175562084.1">
    <property type="nucleotide sequence ID" value="NZ_FRFD01000009.1"/>
</dbReference>
<evidence type="ECO:0000313" key="2">
    <source>
        <dbReference type="Proteomes" id="UP000184612"/>
    </source>
</evidence>
<accession>A0A1M7YG24</accession>
<organism evidence="1 2">
    <name type="scientific">Anaerocolumna xylanovorans DSM 12503</name>
    <dbReference type="NCBI Taxonomy" id="1121345"/>
    <lineage>
        <taxon>Bacteria</taxon>
        <taxon>Bacillati</taxon>
        <taxon>Bacillota</taxon>
        <taxon>Clostridia</taxon>
        <taxon>Lachnospirales</taxon>
        <taxon>Lachnospiraceae</taxon>
        <taxon>Anaerocolumna</taxon>
    </lineage>
</organism>
<sequence>MPCDLNKLGVLSLNKNTIEIMVVIAKVKVLPHGKFVPKAQLCQAQLACAEKR</sequence>
<dbReference type="Proteomes" id="UP000184612">
    <property type="component" value="Unassembled WGS sequence"/>
</dbReference>
<evidence type="ECO:0000313" key="1">
    <source>
        <dbReference type="EMBL" id="SHO51563.1"/>
    </source>
</evidence>
<reference evidence="1 2" key="1">
    <citation type="submission" date="2016-12" db="EMBL/GenBank/DDBJ databases">
        <authorList>
            <person name="Song W.-J."/>
            <person name="Kurnit D.M."/>
        </authorList>
    </citation>
    <scope>NUCLEOTIDE SEQUENCE [LARGE SCALE GENOMIC DNA]</scope>
    <source>
        <strain evidence="1 2">DSM 12503</strain>
    </source>
</reference>
<keyword evidence="2" id="KW-1185">Reference proteome</keyword>
<dbReference type="EMBL" id="FRFD01000009">
    <property type="protein sequence ID" value="SHO51563.1"/>
    <property type="molecule type" value="Genomic_DNA"/>
</dbReference>
<dbReference type="AlphaFoldDB" id="A0A1M7YG24"/>
<proteinExistence type="predicted"/>
<protein>
    <submittedName>
        <fullName evidence="1">Uncharacterized protein</fullName>
    </submittedName>
</protein>
<dbReference type="STRING" id="1121345.SAMN02745217_03258"/>